<dbReference type="RefSeq" id="WP_343897524.1">
    <property type="nucleotide sequence ID" value="NZ_BAAAFZ010000074.1"/>
</dbReference>
<keyword evidence="4" id="KW-1185">Reference proteome</keyword>
<keyword evidence="2" id="KW-0732">Signal</keyword>
<feature type="region of interest" description="Disordered" evidence="1">
    <location>
        <begin position="116"/>
        <end position="146"/>
    </location>
</feature>
<protein>
    <recommendedName>
        <fullName evidence="5">DUF4398 domain-containing protein</fullName>
    </recommendedName>
</protein>
<feature type="compositionally biased region" description="Gly residues" evidence="1">
    <location>
        <begin position="277"/>
        <end position="289"/>
    </location>
</feature>
<feature type="compositionally biased region" description="Low complexity" evidence="1">
    <location>
        <begin position="239"/>
        <end position="257"/>
    </location>
</feature>
<evidence type="ECO:0000313" key="4">
    <source>
        <dbReference type="Proteomes" id="UP001501588"/>
    </source>
</evidence>
<dbReference type="Proteomes" id="UP001501588">
    <property type="component" value="Unassembled WGS sequence"/>
</dbReference>
<feature type="chain" id="PRO_5045745107" description="DUF4398 domain-containing protein" evidence="2">
    <location>
        <begin position="28"/>
        <end position="289"/>
    </location>
</feature>
<proteinExistence type="predicted"/>
<dbReference type="EMBL" id="BAAAFZ010000074">
    <property type="protein sequence ID" value="GAA0600885.1"/>
    <property type="molecule type" value="Genomic_DNA"/>
</dbReference>
<sequence>MKRTHLLPAAGAALGMALLAAATPASAQRAGAPEADAAGPAEMLRRAQAALRGGQTAQASDFLERAETRLLTGVEPTKPGRGEPAFHASEARRALMNRDRAEAMRHTNMAIATARDGTATGDEAGGDRRGAQGGGPGAVNTGMGTLPAGTGRAVVWDRGTGGTSVSRAEGVVLAQSPGTTGTGTGAARGQRAPTGLPPGDTIPGWSGARGSGATPGASPQGSPAQPLGSPPTLAPPPGTGLQTLPPSGQSSSSIIGGEPARIGGAPPSDTSRAPGSSGIGGSGVGGTLR</sequence>
<feature type="compositionally biased region" description="Pro residues" evidence="1">
    <location>
        <begin position="228"/>
        <end position="238"/>
    </location>
</feature>
<gene>
    <name evidence="3" type="ORF">GCM10009416_43550</name>
</gene>
<evidence type="ECO:0000256" key="2">
    <source>
        <dbReference type="SAM" id="SignalP"/>
    </source>
</evidence>
<feature type="region of interest" description="Disordered" evidence="1">
    <location>
        <begin position="169"/>
        <end position="289"/>
    </location>
</feature>
<evidence type="ECO:0000256" key="1">
    <source>
        <dbReference type="SAM" id="MobiDB-lite"/>
    </source>
</evidence>
<feature type="signal peptide" evidence="2">
    <location>
        <begin position="1"/>
        <end position="27"/>
    </location>
</feature>
<accession>A0ABN1FZ52</accession>
<evidence type="ECO:0000313" key="3">
    <source>
        <dbReference type="EMBL" id="GAA0600885.1"/>
    </source>
</evidence>
<comment type="caution">
    <text evidence="3">The sequence shown here is derived from an EMBL/GenBank/DDBJ whole genome shotgun (WGS) entry which is preliminary data.</text>
</comment>
<organism evidence="3 4">
    <name type="scientific">Craurococcus roseus</name>
    <dbReference type="NCBI Taxonomy" id="77585"/>
    <lineage>
        <taxon>Bacteria</taxon>
        <taxon>Pseudomonadati</taxon>
        <taxon>Pseudomonadota</taxon>
        <taxon>Alphaproteobacteria</taxon>
        <taxon>Acetobacterales</taxon>
        <taxon>Acetobacteraceae</taxon>
        <taxon>Craurococcus</taxon>
    </lineage>
</organism>
<reference evidence="3 4" key="1">
    <citation type="journal article" date="2019" name="Int. J. Syst. Evol. Microbiol.">
        <title>The Global Catalogue of Microorganisms (GCM) 10K type strain sequencing project: providing services to taxonomists for standard genome sequencing and annotation.</title>
        <authorList>
            <consortium name="The Broad Institute Genomics Platform"/>
            <consortium name="The Broad Institute Genome Sequencing Center for Infectious Disease"/>
            <person name="Wu L."/>
            <person name="Ma J."/>
        </authorList>
    </citation>
    <scope>NUCLEOTIDE SEQUENCE [LARGE SCALE GENOMIC DNA]</scope>
    <source>
        <strain evidence="3 4">JCM 9933</strain>
    </source>
</reference>
<evidence type="ECO:0008006" key="5">
    <source>
        <dbReference type="Google" id="ProtNLM"/>
    </source>
</evidence>
<name>A0ABN1FZ52_9PROT</name>